<feature type="non-terminal residue" evidence="6">
    <location>
        <position position="154"/>
    </location>
</feature>
<name>A0A7K6TDN3_CALNI</name>
<dbReference type="InterPro" id="IPR001828">
    <property type="entry name" value="ANF_lig-bd_rcpt"/>
</dbReference>
<evidence type="ECO:0000259" key="5">
    <source>
        <dbReference type="Pfam" id="PF01094"/>
    </source>
</evidence>
<feature type="domain" description="Receptor ligand binding region" evidence="5">
    <location>
        <begin position="31"/>
        <end position="102"/>
    </location>
</feature>
<evidence type="ECO:0000313" key="7">
    <source>
        <dbReference type="Proteomes" id="UP000546235"/>
    </source>
</evidence>
<dbReference type="GO" id="GO:0016020">
    <property type="term" value="C:membrane"/>
    <property type="evidence" value="ECO:0007669"/>
    <property type="project" value="UniProtKB-SubCell"/>
</dbReference>
<dbReference type="AlphaFoldDB" id="A0A7K6TDN3"/>
<comment type="subcellular location">
    <subcellularLocation>
        <location evidence="1">Membrane</location>
    </subcellularLocation>
</comment>
<proteinExistence type="predicted"/>
<evidence type="ECO:0000256" key="4">
    <source>
        <dbReference type="ARBA" id="ARBA00023136"/>
    </source>
</evidence>
<dbReference type="Proteomes" id="UP000546235">
    <property type="component" value="Unassembled WGS sequence"/>
</dbReference>
<dbReference type="InterPro" id="IPR028082">
    <property type="entry name" value="Peripla_BP_I"/>
</dbReference>
<keyword evidence="3" id="KW-1133">Transmembrane helix</keyword>
<keyword evidence="4" id="KW-0472">Membrane</keyword>
<dbReference type="SUPFAM" id="SSF53822">
    <property type="entry name" value="Periplasmic binding protein-like I"/>
    <property type="match status" value="1"/>
</dbReference>
<keyword evidence="2" id="KW-0812">Transmembrane</keyword>
<evidence type="ECO:0000256" key="2">
    <source>
        <dbReference type="ARBA" id="ARBA00022692"/>
    </source>
</evidence>
<sequence>VGSSDPRSIVTRLCDALSSLRLHGVVFEDDGGGSAAVAQILDFLSAQSGVPIVGVSGGAAAVLSAKEKGSTFLQLGSSTEQQLQVIFEVLEEYDWTAFALLTTRLPGHQDVLAYVELLTDSSFVGWELRGVLTLNLSDDPDGTRLQRQLREVTA</sequence>
<reference evidence="6 7" key="1">
    <citation type="submission" date="2019-09" db="EMBL/GenBank/DDBJ databases">
        <title>Bird 10,000 Genomes (B10K) Project - Family phase.</title>
        <authorList>
            <person name="Zhang G."/>
        </authorList>
    </citation>
    <scope>NUCLEOTIDE SEQUENCE [LARGE SCALE GENOMIC DNA]</scope>
    <source>
        <strain evidence="6">OUT-0007</strain>
        <tissue evidence="6">Blood</tissue>
    </source>
</reference>
<dbReference type="EMBL" id="VZSB01003011">
    <property type="protein sequence ID" value="NWX08368.1"/>
    <property type="molecule type" value="Genomic_DNA"/>
</dbReference>
<accession>A0A7K6TDN3</accession>
<gene>
    <name evidence="6" type="primary">Grin2d</name>
    <name evidence="6" type="ORF">CALNIC_R15253</name>
</gene>
<organism evidence="6 7">
    <name type="scientific">Caloenas nicobarica</name>
    <name type="common">Nicobar pigeon</name>
    <dbReference type="NCBI Taxonomy" id="187106"/>
    <lineage>
        <taxon>Eukaryota</taxon>
        <taxon>Metazoa</taxon>
        <taxon>Chordata</taxon>
        <taxon>Craniata</taxon>
        <taxon>Vertebrata</taxon>
        <taxon>Euteleostomi</taxon>
        <taxon>Archelosauria</taxon>
        <taxon>Archosauria</taxon>
        <taxon>Dinosauria</taxon>
        <taxon>Saurischia</taxon>
        <taxon>Theropoda</taxon>
        <taxon>Coelurosauria</taxon>
        <taxon>Aves</taxon>
        <taxon>Neognathae</taxon>
        <taxon>Neoaves</taxon>
        <taxon>Columbimorphae</taxon>
        <taxon>Columbiformes</taxon>
        <taxon>Columbidae</taxon>
        <taxon>Caloenas</taxon>
    </lineage>
</organism>
<comment type="caution">
    <text evidence="6">The sequence shown here is derived from an EMBL/GenBank/DDBJ whole genome shotgun (WGS) entry which is preliminary data.</text>
</comment>
<evidence type="ECO:0000256" key="1">
    <source>
        <dbReference type="ARBA" id="ARBA00004370"/>
    </source>
</evidence>
<protein>
    <submittedName>
        <fullName evidence="6">NMDE4 protein</fullName>
    </submittedName>
</protein>
<feature type="non-terminal residue" evidence="6">
    <location>
        <position position="1"/>
    </location>
</feature>
<evidence type="ECO:0000313" key="6">
    <source>
        <dbReference type="EMBL" id="NWX08368.1"/>
    </source>
</evidence>
<keyword evidence="7" id="KW-1185">Reference proteome</keyword>
<dbReference type="Pfam" id="PF01094">
    <property type="entry name" value="ANF_receptor"/>
    <property type="match status" value="1"/>
</dbReference>
<dbReference type="Gene3D" id="3.40.50.2300">
    <property type="match status" value="1"/>
</dbReference>
<evidence type="ECO:0000256" key="3">
    <source>
        <dbReference type="ARBA" id="ARBA00022989"/>
    </source>
</evidence>